<proteinExistence type="predicted"/>
<dbReference type="OrthoDB" id="8189655at2759"/>
<organism evidence="2 3">
    <name type="scientific">Araneus ventricosus</name>
    <name type="common">Orbweaver spider</name>
    <name type="synonym">Epeira ventricosa</name>
    <dbReference type="NCBI Taxonomy" id="182803"/>
    <lineage>
        <taxon>Eukaryota</taxon>
        <taxon>Metazoa</taxon>
        <taxon>Ecdysozoa</taxon>
        <taxon>Arthropoda</taxon>
        <taxon>Chelicerata</taxon>
        <taxon>Arachnida</taxon>
        <taxon>Araneae</taxon>
        <taxon>Araneomorphae</taxon>
        <taxon>Entelegynae</taxon>
        <taxon>Araneoidea</taxon>
        <taxon>Araneidae</taxon>
        <taxon>Araneus</taxon>
    </lineage>
</organism>
<dbReference type="Proteomes" id="UP000499080">
    <property type="component" value="Unassembled WGS sequence"/>
</dbReference>
<dbReference type="InterPro" id="IPR052709">
    <property type="entry name" value="Transposase-MT_Hybrid"/>
</dbReference>
<keyword evidence="3" id="KW-1185">Reference proteome</keyword>
<comment type="caution">
    <text evidence="2">The sequence shown here is derived from an EMBL/GenBank/DDBJ whole genome shotgun (WGS) entry which is preliminary data.</text>
</comment>
<evidence type="ECO:0000313" key="2">
    <source>
        <dbReference type="EMBL" id="GBM23738.1"/>
    </source>
</evidence>
<protein>
    <recommendedName>
        <fullName evidence="4">Histone-lysine N-methyltransferase SETMAR</fullName>
    </recommendedName>
</protein>
<dbReference type="PANTHER" id="PTHR46060">
    <property type="entry name" value="MARINER MOS1 TRANSPOSASE-LIKE PROTEIN"/>
    <property type="match status" value="1"/>
</dbReference>
<dbReference type="AlphaFoldDB" id="A0A4Y2E6T0"/>
<sequence>MGEVHYHVKLCFGGSKKFKSGRKSITHEEGAGLPSTSTADDNIQQAREMVQENKRFTTDEVTHLTNISHGSAHKILQDELGFYKANALWVPRNLTEKHKLTLLSMFTQSLQQRMRFFFNQNSHRR</sequence>
<evidence type="ECO:0000313" key="3">
    <source>
        <dbReference type="Proteomes" id="UP000499080"/>
    </source>
</evidence>
<gene>
    <name evidence="2" type="ORF">AVEN_271104_1</name>
</gene>
<name>A0A4Y2E6T0_ARAVE</name>
<evidence type="ECO:0008006" key="4">
    <source>
        <dbReference type="Google" id="ProtNLM"/>
    </source>
</evidence>
<reference evidence="2 3" key="1">
    <citation type="journal article" date="2019" name="Sci. Rep.">
        <title>Orb-weaving spider Araneus ventricosus genome elucidates the spidroin gene catalogue.</title>
        <authorList>
            <person name="Kono N."/>
            <person name="Nakamura H."/>
            <person name="Ohtoshi R."/>
            <person name="Moran D.A.P."/>
            <person name="Shinohara A."/>
            <person name="Yoshida Y."/>
            <person name="Fujiwara M."/>
            <person name="Mori M."/>
            <person name="Tomita M."/>
            <person name="Arakawa K."/>
        </authorList>
    </citation>
    <scope>NUCLEOTIDE SEQUENCE [LARGE SCALE GENOMIC DNA]</scope>
</reference>
<evidence type="ECO:0000256" key="1">
    <source>
        <dbReference type="SAM" id="MobiDB-lite"/>
    </source>
</evidence>
<feature type="region of interest" description="Disordered" evidence="1">
    <location>
        <begin position="19"/>
        <end position="40"/>
    </location>
</feature>
<accession>A0A4Y2E6T0</accession>
<dbReference type="PANTHER" id="PTHR46060:SF1">
    <property type="entry name" value="MARINER MOS1 TRANSPOSASE-LIKE PROTEIN"/>
    <property type="match status" value="1"/>
</dbReference>
<dbReference type="EMBL" id="BGPR01000503">
    <property type="protein sequence ID" value="GBM23738.1"/>
    <property type="molecule type" value="Genomic_DNA"/>
</dbReference>